<sequence length="267" mass="30920">MNGIINKAQFKSIQKLMETHTGIHLGEHKRVMVESRLKTRLPYRDCTTFDDYIQLLYTPKNGEELDYFIDRLTTHETRFFRESQQFEQLSDVIQEWPTSAPIRVWSAACSTGEEVYSLAMVLDQSLGARQWSITGSDISQAAVTQAKACQYDISLVGQIPTELKRAYCLKGVGEFDGYFTISNQLRRRCHFIKQNLLSPKFDQPFHAIFLRNVLIYFDVEKQNQIVDGVINQLHHGGYLFLGHSENVLKQHPKMRFVDNCVYRKESA</sequence>
<dbReference type="PANTHER" id="PTHR24422">
    <property type="entry name" value="CHEMOTAXIS PROTEIN METHYLTRANSFERASE"/>
    <property type="match status" value="1"/>
</dbReference>
<dbReference type="InterPro" id="IPR036804">
    <property type="entry name" value="CheR_N_sf"/>
</dbReference>
<dbReference type="OrthoDB" id="9816309at2"/>
<keyword evidence="5 6" id="KW-0949">S-adenosyl-L-methionine</keyword>
<feature type="binding site" evidence="7">
    <location>
        <begin position="195"/>
        <end position="196"/>
    </location>
    <ligand>
        <name>S-adenosyl-L-methionine</name>
        <dbReference type="ChEBI" id="CHEBI:59789"/>
    </ligand>
</feature>
<dbReference type="InterPro" id="IPR022642">
    <property type="entry name" value="CheR_C"/>
</dbReference>
<dbReference type="Proteomes" id="UP000268973">
    <property type="component" value="Unassembled WGS sequence"/>
</dbReference>
<dbReference type="AlphaFoldDB" id="A0A432CXD7"/>
<evidence type="ECO:0000256" key="1">
    <source>
        <dbReference type="ARBA" id="ARBA00001541"/>
    </source>
</evidence>
<keyword evidence="10" id="KW-1185">Reference proteome</keyword>
<comment type="function">
    <text evidence="2 6">Methylation of the membrane-bound methyl-accepting chemotaxis proteins (MCP) to form gamma-glutamyl methyl ester residues in MCP.</text>
</comment>
<evidence type="ECO:0000256" key="2">
    <source>
        <dbReference type="ARBA" id="ARBA00002759"/>
    </source>
</evidence>
<evidence type="ECO:0000259" key="8">
    <source>
        <dbReference type="PROSITE" id="PS50123"/>
    </source>
</evidence>
<dbReference type="InterPro" id="IPR050903">
    <property type="entry name" value="Bact_Chemotaxis_MeTrfase"/>
</dbReference>
<feature type="binding site" evidence="7">
    <location>
        <position position="114"/>
    </location>
    <ligand>
        <name>S-adenosyl-L-methionine</name>
        <dbReference type="ChEBI" id="CHEBI:59789"/>
    </ligand>
</feature>
<feature type="binding site" evidence="7">
    <location>
        <begin position="211"/>
        <end position="212"/>
    </location>
    <ligand>
        <name>S-adenosyl-L-methionine</name>
        <dbReference type="ChEBI" id="CHEBI:59789"/>
    </ligand>
</feature>
<dbReference type="Pfam" id="PF03705">
    <property type="entry name" value="CheR_N"/>
    <property type="match status" value="1"/>
</dbReference>
<dbReference type="RefSeq" id="WP_126573455.1">
    <property type="nucleotide sequence ID" value="NZ_RXZH01000002.1"/>
</dbReference>
<reference evidence="9 10" key="1">
    <citation type="submission" date="2018-12" db="EMBL/GenBank/DDBJ databases">
        <title>Vibrio sp. isolated from China Sea.</title>
        <authorList>
            <person name="Li Y."/>
        </authorList>
    </citation>
    <scope>NUCLEOTIDE SEQUENCE [LARGE SCALE GENOMIC DNA]</scope>
    <source>
        <strain evidence="9 10">BEI207</strain>
    </source>
</reference>
<dbReference type="Gene3D" id="1.10.155.10">
    <property type="entry name" value="Chemotaxis receptor methyltransferase CheR, N-terminal domain"/>
    <property type="match status" value="1"/>
</dbReference>
<dbReference type="PROSITE" id="PS50123">
    <property type="entry name" value="CHER"/>
    <property type="match status" value="1"/>
</dbReference>
<evidence type="ECO:0000256" key="5">
    <source>
        <dbReference type="ARBA" id="ARBA00022691"/>
    </source>
</evidence>
<feature type="binding site" evidence="7">
    <location>
        <position position="81"/>
    </location>
    <ligand>
        <name>S-adenosyl-L-methionine</name>
        <dbReference type="ChEBI" id="CHEBI:59789"/>
    </ligand>
</feature>
<evidence type="ECO:0000256" key="7">
    <source>
        <dbReference type="PIRSR" id="PIRSR000410-1"/>
    </source>
</evidence>
<dbReference type="InterPro" id="IPR000780">
    <property type="entry name" value="CheR_MeTrfase"/>
</dbReference>
<evidence type="ECO:0000256" key="4">
    <source>
        <dbReference type="ARBA" id="ARBA00022679"/>
    </source>
</evidence>
<keyword evidence="4 6" id="KW-0808">Transferase</keyword>
<protein>
    <recommendedName>
        <fullName evidence="6">Chemotaxis protein methyltransferase</fullName>
        <ecNumber evidence="6">2.1.1.80</ecNumber>
    </recommendedName>
</protein>
<dbReference type="SUPFAM" id="SSF47757">
    <property type="entry name" value="Chemotaxis receptor methyltransferase CheR, N-terminal domain"/>
    <property type="match status" value="1"/>
</dbReference>
<dbReference type="PRINTS" id="PR00996">
    <property type="entry name" value="CHERMTFRASE"/>
</dbReference>
<proteinExistence type="predicted"/>
<evidence type="ECO:0000256" key="6">
    <source>
        <dbReference type="PIRNR" id="PIRNR000410"/>
    </source>
</evidence>
<dbReference type="InterPro" id="IPR022641">
    <property type="entry name" value="CheR_N"/>
</dbReference>
<dbReference type="SMART" id="SM00138">
    <property type="entry name" value="MeTrc"/>
    <property type="match status" value="1"/>
</dbReference>
<feature type="binding site" evidence="7">
    <location>
        <position position="77"/>
    </location>
    <ligand>
        <name>S-adenosyl-L-methionine</name>
        <dbReference type="ChEBI" id="CHEBI:59789"/>
    </ligand>
</feature>
<feature type="domain" description="CheR-type methyltransferase" evidence="8">
    <location>
        <begin position="1"/>
        <end position="267"/>
    </location>
</feature>
<gene>
    <name evidence="9" type="ORF">EJ063_07215</name>
</gene>
<organism evidence="9 10">
    <name type="scientific">Vibrio aquaticus</name>
    <dbReference type="NCBI Taxonomy" id="2496559"/>
    <lineage>
        <taxon>Bacteria</taxon>
        <taxon>Pseudomonadati</taxon>
        <taxon>Pseudomonadota</taxon>
        <taxon>Gammaproteobacteria</taxon>
        <taxon>Vibrionales</taxon>
        <taxon>Vibrionaceae</taxon>
        <taxon>Vibrio</taxon>
    </lineage>
</organism>
<comment type="caution">
    <text evidence="9">The sequence shown here is derived from an EMBL/GenBank/DDBJ whole genome shotgun (WGS) entry which is preliminary data.</text>
</comment>
<comment type="catalytic activity">
    <reaction evidence="1 6">
        <text>L-glutamyl-[protein] + S-adenosyl-L-methionine = [protein]-L-glutamate 5-O-methyl ester + S-adenosyl-L-homocysteine</text>
        <dbReference type="Rhea" id="RHEA:24452"/>
        <dbReference type="Rhea" id="RHEA-COMP:10208"/>
        <dbReference type="Rhea" id="RHEA-COMP:10311"/>
        <dbReference type="ChEBI" id="CHEBI:29973"/>
        <dbReference type="ChEBI" id="CHEBI:57856"/>
        <dbReference type="ChEBI" id="CHEBI:59789"/>
        <dbReference type="ChEBI" id="CHEBI:82795"/>
        <dbReference type="EC" id="2.1.1.80"/>
    </reaction>
</comment>
<evidence type="ECO:0000313" key="10">
    <source>
        <dbReference type="Proteomes" id="UP000268973"/>
    </source>
</evidence>
<dbReference type="GO" id="GO:0008983">
    <property type="term" value="F:protein-glutamate O-methyltransferase activity"/>
    <property type="evidence" value="ECO:0007669"/>
    <property type="project" value="UniProtKB-EC"/>
</dbReference>
<dbReference type="InterPro" id="IPR029063">
    <property type="entry name" value="SAM-dependent_MTases_sf"/>
</dbReference>
<feature type="binding site" evidence="7">
    <location>
        <position position="137"/>
    </location>
    <ligand>
        <name>S-adenosyl-L-methionine</name>
        <dbReference type="ChEBI" id="CHEBI:59789"/>
    </ligand>
</feature>
<keyword evidence="3 6" id="KW-0489">Methyltransferase</keyword>
<dbReference type="InterPro" id="IPR026024">
    <property type="entry name" value="Chemotaxis_MeTrfase_CheR"/>
</dbReference>
<accession>A0A432CXD7</accession>
<dbReference type="Gene3D" id="3.40.50.150">
    <property type="entry name" value="Vaccinia Virus protein VP39"/>
    <property type="match status" value="1"/>
</dbReference>
<evidence type="ECO:0000256" key="3">
    <source>
        <dbReference type="ARBA" id="ARBA00022603"/>
    </source>
</evidence>
<dbReference type="EMBL" id="RXZH01000002">
    <property type="protein sequence ID" value="RTZ16580.1"/>
    <property type="molecule type" value="Genomic_DNA"/>
</dbReference>
<dbReference type="Pfam" id="PF01739">
    <property type="entry name" value="CheR"/>
    <property type="match status" value="1"/>
</dbReference>
<dbReference type="EC" id="2.1.1.80" evidence="6"/>
<dbReference type="SUPFAM" id="SSF53335">
    <property type="entry name" value="S-adenosyl-L-methionine-dependent methyltransferases"/>
    <property type="match status" value="1"/>
</dbReference>
<name>A0A432CXD7_9VIBR</name>
<dbReference type="PANTHER" id="PTHR24422:SF26">
    <property type="entry name" value="CHEMOTAXIS PROTEIN METHYLTRANSFERASE"/>
    <property type="match status" value="1"/>
</dbReference>
<dbReference type="PIRSF" id="PIRSF000410">
    <property type="entry name" value="CheR"/>
    <property type="match status" value="1"/>
</dbReference>
<dbReference type="GO" id="GO:0032259">
    <property type="term" value="P:methylation"/>
    <property type="evidence" value="ECO:0007669"/>
    <property type="project" value="UniProtKB-KW"/>
</dbReference>
<evidence type="ECO:0000313" key="9">
    <source>
        <dbReference type="EMBL" id="RTZ16580.1"/>
    </source>
</evidence>